<evidence type="ECO:0008006" key="3">
    <source>
        <dbReference type="Google" id="ProtNLM"/>
    </source>
</evidence>
<evidence type="ECO:0000313" key="1">
    <source>
        <dbReference type="EMBL" id="PKV79598.1"/>
    </source>
</evidence>
<sequence length="407" mass="45386">MPELGLLDPCGICRSREPDIHVDIDGGRVCQRCVLTCGQCYRCGARSIALTETAEAGQLCSICVSRLHPCGSCSAVTFTRLPVDTGGFVCGICAHQLYDQCFQCERYTLHSRYVVGNQRACPACAQLQRSCRDCGTLIAGRRGCDRCADPHALWNYSYRPDPIFHGTGPLFLGLELEVIVPEDRFDDAIATATDALGSLGYLKRDSSIRPSGFEIVCHPMTYQYALTEFPWQLLDKLARMGCETDDSVGLHVHASRTGFTGPAHIYRWMKLVYRNQDQVSMLARRVSRYAPFEPNTRARAKYLAKGCRNAVGLPRYQAINPHPRDTLELRVFASSLETRAVQAALAFTEASIRYTADLTIPQIHAGGWDWERFTDWLTRRLEYAPLVAELADLTNLADEQEVVLCAS</sequence>
<reference evidence="1 2" key="1">
    <citation type="submission" date="2017-12" db="EMBL/GenBank/DDBJ databases">
        <title>Sequencing the genomes of 1000 Actinobacteria strains.</title>
        <authorList>
            <person name="Klenk H.-P."/>
        </authorList>
    </citation>
    <scope>NUCLEOTIDE SEQUENCE [LARGE SCALE GENOMIC DNA]</scope>
    <source>
        <strain evidence="1 2">DSM 44489</strain>
    </source>
</reference>
<name>A0A2N3VDA6_9NOCA</name>
<evidence type="ECO:0000313" key="2">
    <source>
        <dbReference type="Proteomes" id="UP000233766"/>
    </source>
</evidence>
<accession>A0A2N3VDA6</accession>
<keyword evidence="2" id="KW-1185">Reference proteome</keyword>
<comment type="caution">
    <text evidence="1">The sequence shown here is derived from an EMBL/GenBank/DDBJ whole genome shotgun (WGS) entry which is preliminary data.</text>
</comment>
<gene>
    <name evidence="1" type="ORF">ATK86_3996</name>
</gene>
<dbReference type="AlphaFoldDB" id="A0A2N3VDA6"/>
<proteinExistence type="predicted"/>
<dbReference type="RefSeq" id="WP_245914569.1">
    <property type="nucleotide sequence ID" value="NZ_PJMW01000002.1"/>
</dbReference>
<organism evidence="1 2">
    <name type="scientific">Nocardia fluminea</name>
    <dbReference type="NCBI Taxonomy" id="134984"/>
    <lineage>
        <taxon>Bacteria</taxon>
        <taxon>Bacillati</taxon>
        <taxon>Actinomycetota</taxon>
        <taxon>Actinomycetes</taxon>
        <taxon>Mycobacteriales</taxon>
        <taxon>Nocardiaceae</taxon>
        <taxon>Nocardia</taxon>
    </lineage>
</organism>
<protein>
    <recommendedName>
        <fullName evidence="3">Amidoligase enzyme</fullName>
    </recommendedName>
</protein>
<dbReference type="EMBL" id="PJMW01000002">
    <property type="protein sequence ID" value="PKV79598.1"/>
    <property type="molecule type" value="Genomic_DNA"/>
</dbReference>
<dbReference type="Proteomes" id="UP000233766">
    <property type="component" value="Unassembled WGS sequence"/>
</dbReference>